<dbReference type="InterPro" id="IPR026989">
    <property type="entry name" value="TnpV"/>
</dbReference>
<reference evidence="1" key="1">
    <citation type="journal article" date="2021" name="PeerJ">
        <title>Extensive microbial diversity within the chicken gut microbiome revealed by metagenomics and culture.</title>
        <authorList>
            <person name="Gilroy R."/>
            <person name="Ravi A."/>
            <person name="Getino M."/>
            <person name="Pursley I."/>
            <person name="Horton D.L."/>
            <person name="Alikhan N.F."/>
            <person name="Baker D."/>
            <person name="Gharbi K."/>
            <person name="Hall N."/>
            <person name="Watson M."/>
            <person name="Adriaenssens E.M."/>
            <person name="Foster-Nyarko E."/>
            <person name="Jarju S."/>
            <person name="Secka A."/>
            <person name="Antonio M."/>
            <person name="Oren A."/>
            <person name="Chaudhuri R.R."/>
            <person name="La Ragione R."/>
            <person name="Hildebrand F."/>
            <person name="Pallen M.J."/>
        </authorList>
    </citation>
    <scope>NUCLEOTIDE SEQUENCE</scope>
    <source>
        <strain evidence="1">ChiSxjej3B15-1167</strain>
    </source>
</reference>
<name>A0A9D2BD05_9FIRM</name>
<dbReference type="EMBL" id="DXEQ01000088">
    <property type="protein sequence ID" value="HIX71965.1"/>
    <property type="molecule type" value="Genomic_DNA"/>
</dbReference>
<evidence type="ECO:0000313" key="2">
    <source>
        <dbReference type="Proteomes" id="UP000886805"/>
    </source>
</evidence>
<dbReference type="Proteomes" id="UP000886805">
    <property type="component" value="Unassembled WGS sequence"/>
</dbReference>
<dbReference type="Pfam" id="PF14198">
    <property type="entry name" value="TnpV"/>
    <property type="match status" value="1"/>
</dbReference>
<evidence type="ECO:0000313" key="1">
    <source>
        <dbReference type="EMBL" id="HIX71965.1"/>
    </source>
</evidence>
<reference evidence="1" key="2">
    <citation type="submission" date="2021-04" db="EMBL/GenBank/DDBJ databases">
        <authorList>
            <person name="Gilroy R."/>
        </authorList>
    </citation>
    <scope>NUCLEOTIDE SEQUENCE</scope>
    <source>
        <strain evidence="1">ChiSxjej3B15-1167</strain>
    </source>
</reference>
<organism evidence="1 2">
    <name type="scientific">Candidatus Anaerobutyricum stercoripullorum</name>
    <dbReference type="NCBI Taxonomy" id="2838456"/>
    <lineage>
        <taxon>Bacteria</taxon>
        <taxon>Bacillati</taxon>
        <taxon>Bacillota</taxon>
        <taxon>Clostridia</taxon>
        <taxon>Lachnospirales</taxon>
        <taxon>Lachnospiraceae</taxon>
        <taxon>Anaerobutyricum</taxon>
    </lineage>
</organism>
<proteinExistence type="predicted"/>
<protein>
    <submittedName>
        <fullName evidence="1">TnpV protein</fullName>
    </submittedName>
</protein>
<sequence length="120" mass="14031">MTQNLTYTKCGDYYIPDIRLAHIDAHTLGKNGRMRRTFLEQNNPILFNDMVLTETLFPHLWEVQQTCDKRKELLMADLLLKNPAPDKTTQQLAWVSHMNSLKAQAEEIILRELIYEEDVA</sequence>
<dbReference type="AlphaFoldDB" id="A0A9D2BD05"/>
<gene>
    <name evidence="1" type="ORF">H9849_02970</name>
</gene>
<accession>A0A9D2BD05</accession>
<comment type="caution">
    <text evidence="1">The sequence shown here is derived from an EMBL/GenBank/DDBJ whole genome shotgun (WGS) entry which is preliminary data.</text>
</comment>